<dbReference type="RefSeq" id="WP_004329327.1">
    <property type="nucleotide sequence ID" value="NZ_DS499579.1"/>
</dbReference>
<feature type="transmembrane region" description="Helical" evidence="1">
    <location>
        <begin position="58"/>
        <end position="81"/>
    </location>
</feature>
<dbReference type="AlphaFoldDB" id="B0MU30"/>
<reference evidence="2" key="2">
    <citation type="submission" date="2013-09" db="EMBL/GenBank/DDBJ databases">
        <title>Draft genome sequence of Alistipes putredinis (DSM 17216).</title>
        <authorList>
            <person name="Sudarsanam P."/>
            <person name="Ley R."/>
            <person name="Guruge J."/>
            <person name="Turnbaugh P.J."/>
            <person name="Mahowald M."/>
            <person name="Liep D."/>
            <person name="Gordon J."/>
        </authorList>
    </citation>
    <scope>NUCLEOTIDE SEQUENCE</scope>
    <source>
        <strain evidence="2">DSM 17216</strain>
    </source>
</reference>
<gene>
    <name evidence="2" type="ORF">ALIPUT_00493</name>
</gene>
<feature type="transmembrane region" description="Helical" evidence="1">
    <location>
        <begin position="88"/>
        <end position="105"/>
    </location>
</feature>
<keyword evidence="1" id="KW-0812">Transmembrane</keyword>
<evidence type="ECO:0000313" key="2">
    <source>
        <dbReference type="EMBL" id="EDS04621.1"/>
    </source>
</evidence>
<evidence type="ECO:0000256" key="1">
    <source>
        <dbReference type="SAM" id="Phobius"/>
    </source>
</evidence>
<accession>B0MU30</accession>
<protein>
    <submittedName>
        <fullName evidence="2">Uncharacterized protein</fullName>
    </submittedName>
</protein>
<keyword evidence="1" id="KW-1133">Transmembrane helix</keyword>
<dbReference type="EMBL" id="ABFK02000016">
    <property type="protein sequence ID" value="EDS04621.1"/>
    <property type="molecule type" value="Genomic_DNA"/>
</dbReference>
<evidence type="ECO:0000313" key="3">
    <source>
        <dbReference type="Proteomes" id="UP000005819"/>
    </source>
</evidence>
<sequence>MQNRDSNWRHFLGDRCRIVRCDPVPGRIFTSERLLWALAVVIGIELLVSQVISWEVSVWVAMCGDGLLALGTLGLFLARIYRNREVDWLLLFVAVMMVLLAANHWEIAQSHPIAG</sequence>
<keyword evidence="1" id="KW-0472">Membrane</keyword>
<name>B0MU30_9BACT</name>
<organism evidence="2 3">
    <name type="scientific">Alistipes putredinis DSM 17216</name>
    <dbReference type="NCBI Taxonomy" id="445970"/>
    <lineage>
        <taxon>Bacteria</taxon>
        <taxon>Pseudomonadati</taxon>
        <taxon>Bacteroidota</taxon>
        <taxon>Bacteroidia</taxon>
        <taxon>Bacteroidales</taxon>
        <taxon>Rikenellaceae</taxon>
        <taxon>Alistipes</taxon>
    </lineage>
</organism>
<feature type="transmembrane region" description="Helical" evidence="1">
    <location>
        <begin position="34"/>
        <end position="52"/>
    </location>
</feature>
<proteinExistence type="predicted"/>
<reference evidence="2" key="1">
    <citation type="submission" date="2007-10" db="EMBL/GenBank/DDBJ databases">
        <authorList>
            <person name="Fulton L."/>
            <person name="Clifton S."/>
            <person name="Fulton B."/>
            <person name="Xu J."/>
            <person name="Minx P."/>
            <person name="Pepin K.H."/>
            <person name="Johnson M."/>
            <person name="Thiruvilangam P."/>
            <person name="Bhonagiri V."/>
            <person name="Nash W.E."/>
            <person name="Mardis E.R."/>
            <person name="Wilson R.K."/>
        </authorList>
    </citation>
    <scope>NUCLEOTIDE SEQUENCE [LARGE SCALE GENOMIC DNA]</scope>
    <source>
        <strain evidence="2">DSM 17216</strain>
    </source>
</reference>
<dbReference type="HOGENOM" id="CLU_2103834_0_0_10"/>
<dbReference type="Proteomes" id="UP000005819">
    <property type="component" value="Unassembled WGS sequence"/>
</dbReference>
<dbReference type="GeneID" id="73803524"/>
<comment type="caution">
    <text evidence="2">The sequence shown here is derived from an EMBL/GenBank/DDBJ whole genome shotgun (WGS) entry which is preliminary data.</text>
</comment>
<keyword evidence="3" id="KW-1185">Reference proteome</keyword>